<name>A0A6S8PBH6_DUNTE</name>
<feature type="compositionally biased region" description="Basic residues" evidence="1">
    <location>
        <begin position="48"/>
        <end position="58"/>
    </location>
</feature>
<sequence>MAKCTGGTFNKLSRNYGKVSKAKAKDKKRQAGTEEKTKQSKLRVSGVRTKKHARKKEHRERMAAKDEAERQKALEKEAAAAAEEDVKMSKPKPQKKKKNKNKGGQKSEGPAPMQE</sequence>
<evidence type="ECO:0000313" key="2">
    <source>
        <dbReference type="EMBL" id="CAE0505883.1"/>
    </source>
</evidence>
<evidence type="ECO:0000256" key="1">
    <source>
        <dbReference type="SAM" id="MobiDB-lite"/>
    </source>
</evidence>
<reference evidence="3" key="1">
    <citation type="submission" date="2021-01" db="EMBL/GenBank/DDBJ databases">
        <authorList>
            <person name="Corre E."/>
            <person name="Pelletier E."/>
            <person name="Niang G."/>
            <person name="Scheremetjew M."/>
            <person name="Finn R."/>
            <person name="Kale V."/>
            <person name="Holt S."/>
            <person name="Cochrane G."/>
            <person name="Meng A."/>
            <person name="Brown T."/>
            <person name="Cohen L."/>
        </authorList>
    </citation>
    <scope>NUCLEOTIDE SEQUENCE</scope>
    <source>
        <strain evidence="3">CCMP1320</strain>
    </source>
</reference>
<dbReference type="EMBL" id="HBIP01034344">
    <property type="protein sequence ID" value="CAE0505883.1"/>
    <property type="molecule type" value="Transcribed_RNA"/>
</dbReference>
<dbReference type="EMBL" id="HBIP01034345">
    <property type="protein sequence ID" value="CAE0505884.1"/>
    <property type="molecule type" value="Transcribed_RNA"/>
</dbReference>
<dbReference type="AlphaFoldDB" id="A0A6S8PBH6"/>
<organism evidence="3">
    <name type="scientific">Dunaliella tertiolecta</name>
    <name type="common">Green alga</name>
    <dbReference type="NCBI Taxonomy" id="3047"/>
    <lineage>
        <taxon>Eukaryota</taxon>
        <taxon>Viridiplantae</taxon>
        <taxon>Chlorophyta</taxon>
        <taxon>core chlorophytes</taxon>
        <taxon>Chlorophyceae</taxon>
        <taxon>CS clade</taxon>
        <taxon>Chlamydomonadales</taxon>
        <taxon>Dunaliellaceae</taxon>
        <taxon>Dunaliella</taxon>
    </lineage>
</organism>
<gene>
    <name evidence="2" type="ORF">DTER00134_LOCUS20956</name>
    <name evidence="3" type="ORF">DTER00134_LOCUS20957</name>
</gene>
<accession>A0A6S8PBH6</accession>
<evidence type="ECO:0000313" key="3">
    <source>
        <dbReference type="EMBL" id="CAE0505884.1"/>
    </source>
</evidence>
<feature type="compositionally biased region" description="Basic and acidic residues" evidence="1">
    <location>
        <begin position="29"/>
        <end position="38"/>
    </location>
</feature>
<feature type="region of interest" description="Disordered" evidence="1">
    <location>
        <begin position="1"/>
        <end position="115"/>
    </location>
</feature>
<protein>
    <submittedName>
        <fullName evidence="3">Uncharacterized protein</fullName>
    </submittedName>
</protein>
<feature type="compositionally biased region" description="Basic residues" evidence="1">
    <location>
        <begin position="89"/>
        <end position="103"/>
    </location>
</feature>
<feature type="compositionally biased region" description="Basic and acidic residues" evidence="1">
    <location>
        <begin position="59"/>
        <end position="88"/>
    </location>
</feature>
<proteinExistence type="predicted"/>